<protein>
    <recommendedName>
        <fullName evidence="5">GTD-binding domain-containing protein</fullName>
    </recommendedName>
</protein>
<dbReference type="PANTHER" id="PTHR31422:SF1">
    <property type="entry name" value="GTD-BINDING DOMAIN-CONTAINING PROTEIN"/>
    <property type="match status" value="1"/>
</dbReference>
<proteinExistence type="predicted"/>
<keyword evidence="4" id="KW-0472">Membrane</keyword>
<evidence type="ECO:0000313" key="8">
    <source>
        <dbReference type="Proteomes" id="UP000289340"/>
    </source>
</evidence>
<dbReference type="InterPro" id="IPR007656">
    <property type="entry name" value="GTD-bd"/>
</dbReference>
<dbReference type="GO" id="GO:0080115">
    <property type="term" value="F:myosin XI tail binding"/>
    <property type="evidence" value="ECO:0007669"/>
    <property type="project" value="UniProtKB-ARBA"/>
</dbReference>
<feature type="domain" description="GTD-binding" evidence="5">
    <location>
        <begin position="1"/>
        <end position="49"/>
    </location>
</feature>
<gene>
    <name evidence="7" type="ORF">D0Y65_015458</name>
    <name evidence="6" type="ORF">glysoja_046274</name>
</gene>
<organism evidence="6">
    <name type="scientific">Glycine soja</name>
    <name type="common">Wild soybean</name>
    <dbReference type="NCBI Taxonomy" id="3848"/>
    <lineage>
        <taxon>Eukaryota</taxon>
        <taxon>Viridiplantae</taxon>
        <taxon>Streptophyta</taxon>
        <taxon>Embryophyta</taxon>
        <taxon>Tracheophyta</taxon>
        <taxon>Spermatophyta</taxon>
        <taxon>Magnoliopsida</taxon>
        <taxon>eudicotyledons</taxon>
        <taxon>Gunneridae</taxon>
        <taxon>Pentapetalae</taxon>
        <taxon>rosids</taxon>
        <taxon>fabids</taxon>
        <taxon>Fabales</taxon>
        <taxon>Fabaceae</taxon>
        <taxon>Papilionoideae</taxon>
        <taxon>50 kb inversion clade</taxon>
        <taxon>NPAAA clade</taxon>
        <taxon>indigoferoid/millettioid clade</taxon>
        <taxon>Phaseoleae</taxon>
        <taxon>Glycine</taxon>
        <taxon>Glycine subgen. Soja</taxon>
    </lineage>
</organism>
<accession>A0A0B2QZR0</accession>
<evidence type="ECO:0000313" key="6">
    <source>
        <dbReference type="EMBL" id="KHN25519.1"/>
    </source>
</evidence>
<dbReference type="EMBL" id="QZWG01000006">
    <property type="protein sequence ID" value="RZC08753.1"/>
    <property type="molecule type" value="Genomic_DNA"/>
</dbReference>
<evidence type="ECO:0000256" key="2">
    <source>
        <dbReference type="ARBA" id="ARBA00022692"/>
    </source>
</evidence>
<dbReference type="AlphaFoldDB" id="A0A0B2QZR0"/>
<evidence type="ECO:0000256" key="1">
    <source>
        <dbReference type="ARBA" id="ARBA00004370"/>
    </source>
</evidence>
<keyword evidence="3" id="KW-1133">Transmembrane helix</keyword>
<evidence type="ECO:0000313" key="7">
    <source>
        <dbReference type="EMBL" id="RZC08753.1"/>
    </source>
</evidence>
<dbReference type="EMBL" id="KN654321">
    <property type="protein sequence ID" value="KHN25519.1"/>
    <property type="molecule type" value="Genomic_DNA"/>
</dbReference>
<evidence type="ECO:0000259" key="5">
    <source>
        <dbReference type="PROSITE" id="PS51775"/>
    </source>
</evidence>
<keyword evidence="2" id="KW-0812">Transmembrane</keyword>
<reference evidence="6" key="1">
    <citation type="submission" date="2014-07" db="EMBL/GenBank/DDBJ databases">
        <title>Identification of a novel salt tolerance gene in wild soybean by whole-genome sequencing.</title>
        <authorList>
            <person name="Lam H.-M."/>
            <person name="Qi X."/>
            <person name="Li M.-W."/>
            <person name="Liu X."/>
            <person name="Xie M."/>
            <person name="Ni M."/>
            <person name="Xu X."/>
        </authorList>
    </citation>
    <scope>NUCLEOTIDE SEQUENCE [LARGE SCALE GENOMIC DNA]</scope>
    <source>
        <tissue evidence="6">Root</tissue>
    </source>
</reference>
<reference evidence="7 8" key="2">
    <citation type="submission" date="2018-09" db="EMBL/GenBank/DDBJ databases">
        <title>A high-quality reference genome of wild soybean provides a powerful tool to mine soybean genomes.</title>
        <authorList>
            <person name="Xie M."/>
            <person name="Chung C.Y.L."/>
            <person name="Li M.-W."/>
            <person name="Wong F.-L."/>
            <person name="Chan T.-F."/>
            <person name="Lam H.-M."/>
        </authorList>
    </citation>
    <scope>NUCLEOTIDE SEQUENCE [LARGE SCALE GENOMIC DNA]</scope>
    <source>
        <strain evidence="8">cv. W05</strain>
        <tissue evidence="7">Hypocotyl of etiolated seedlings</tissue>
    </source>
</reference>
<dbReference type="Pfam" id="PF04576">
    <property type="entry name" value="Zein-binding"/>
    <property type="match status" value="1"/>
</dbReference>
<evidence type="ECO:0000256" key="4">
    <source>
        <dbReference type="ARBA" id="ARBA00023136"/>
    </source>
</evidence>
<evidence type="ECO:0000256" key="3">
    <source>
        <dbReference type="ARBA" id="ARBA00022989"/>
    </source>
</evidence>
<dbReference type="PROSITE" id="PS51775">
    <property type="entry name" value="GTD_BINDING"/>
    <property type="match status" value="1"/>
</dbReference>
<dbReference type="Proteomes" id="UP000053555">
    <property type="component" value="Unassembled WGS sequence"/>
</dbReference>
<keyword evidence="8" id="KW-1185">Reference proteome</keyword>
<sequence length="164" mass="18591">MVKMEASHYKRVAEEKIGDVEASIEAFEEIMYHKEMQIVSLEFQVQAYTHKLMSLGCEGVVNEFEFQEDLLLNKGDQRNGENGGHSSIVRRLHSVPPIKFLSSRRATARRERSTSPVLDVIPMIMKDSTDKEVAKPGLDLTRKLGDFACGSGTLDSYLNKIKEW</sequence>
<dbReference type="Proteomes" id="UP000289340">
    <property type="component" value="Chromosome 6"/>
</dbReference>
<comment type="subcellular location">
    <subcellularLocation>
        <location evidence="1">Membrane</location>
    </subcellularLocation>
</comment>
<name>A0A0B2QZR0_GLYSO</name>
<dbReference type="GO" id="GO:0016020">
    <property type="term" value="C:membrane"/>
    <property type="evidence" value="ECO:0007669"/>
    <property type="project" value="UniProtKB-SubCell"/>
</dbReference>
<dbReference type="PANTHER" id="PTHR31422">
    <property type="entry name" value="BNAANNG28530D PROTEIN"/>
    <property type="match status" value="1"/>
</dbReference>